<gene>
    <name evidence="1" type="ORF">CEXT_280781</name>
</gene>
<name>A0AAV4PFW8_CAEEX</name>
<comment type="caution">
    <text evidence="1">The sequence shown here is derived from an EMBL/GenBank/DDBJ whole genome shotgun (WGS) entry which is preliminary data.</text>
</comment>
<keyword evidence="2" id="KW-1185">Reference proteome</keyword>
<dbReference type="AlphaFoldDB" id="A0AAV4PFW8"/>
<sequence>MKRLKKNWTYQAPFIDGLGQMVPKCPKGCSINVVCCLKSSPTTHESEHLFRSLDKNTVLKSLRVFPGKSDENVRMGVLLCFVPLA</sequence>
<dbReference type="Proteomes" id="UP001054945">
    <property type="component" value="Unassembled WGS sequence"/>
</dbReference>
<dbReference type="EMBL" id="BPLR01004453">
    <property type="protein sequence ID" value="GIX94938.1"/>
    <property type="molecule type" value="Genomic_DNA"/>
</dbReference>
<proteinExistence type="predicted"/>
<evidence type="ECO:0000313" key="1">
    <source>
        <dbReference type="EMBL" id="GIX94938.1"/>
    </source>
</evidence>
<protein>
    <submittedName>
        <fullName evidence="1">Uncharacterized protein</fullName>
    </submittedName>
</protein>
<reference evidence="1 2" key="1">
    <citation type="submission" date="2021-06" db="EMBL/GenBank/DDBJ databases">
        <title>Caerostris extrusa draft genome.</title>
        <authorList>
            <person name="Kono N."/>
            <person name="Arakawa K."/>
        </authorList>
    </citation>
    <scope>NUCLEOTIDE SEQUENCE [LARGE SCALE GENOMIC DNA]</scope>
</reference>
<organism evidence="1 2">
    <name type="scientific">Caerostris extrusa</name>
    <name type="common">Bark spider</name>
    <name type="synonym">Caerostris bankana</name>
    <dbReference type="NCBI Taxonomy" id="172846"/>
    <lineage>
        <taxon>Eukaryota</taxon>
        <taxon>Metazoa</taxon>
        <taxon>Ecdysozoa</taxon>
        <taxon>Arthropoda</taxon>
        <taxon>Chelicerata</taxon>
        <taxon>Arachnida</taxon>
        <taxon>Araneae</taxon>
        <taxon>Araneomorphae</taxon>
        <taxon>Entelegynae</taxon>
        <taxon>Araneoidea</taxon>
        <taxon>Araneidae</taxon>
        <taxon>Caerostris</taxon>
    </lineage>
</organism>
<evidence type="ECO:0000313" key="2">
    <source>
        <dbReference type="Proteomes" id="UP001054945"/>
    </source>
</evidence>
<accession>A0AAV4PFW8</accession>